<protein>
    <submittedName>
        <fullName evidence="2">Uncharacterized protein</fullName>
    </submittedName>
</protein>
<dbReference type="EMBL" id="JAPTMU010000018">
    <property type="protein sequence ID" value="KAJ4928004.1"/>
    <property type="molecule type" value="Genomic_DNA"/>
</dbReference>
<dbReference type="Proteomes" id="UP001219934">
    <property type="component" value="Unassembled WGS sequence"/>
</dbReference>
<feature type="region of interest" description="Disordered" evidence="1">
    <location>
        <begin position="127"/>
        <end position="147"/>
    </location>
</feature>
<feature type="compositionally biased region" description="Basic and acidic residues" evidence="1">
    <location>
        <begin position="135"/>
        <end position="147"/>
    </location>
</feature>
<dbReference type="AlphaFoldDB" id="A0AAD6FAS4"/>
<evidence type="ECO:0000313" key="3">
    <source>
        <dbReference type="Proteomes" id="UP001219934"/>
    </source>
</evidence>
<comment type="caution">
    <text evidence="2">The sequence shown here is derived from an EMBL/GenBank/DDBJ whole genome shotgun (WGS) entry which is preliminary data.</text>
</comment>
<organism evidence="2 3">
    <name type="scientific">Pogonophryne albipinna</name>
    <dbReference type="NCBI Taxonomy" id="1090488"/>
    <lineage>
        <taxon>Eukaryota</taxon>
        <taxon>Metazoa</taxon>
        <taxon>Chordata</taxon>
        <taxon>Craniata</taxon>
        <taxon>Vertebrata</taxon>
        <taxon>Euteleostomi</taxon>
        <taxon>Actinopterygii</taxon>
        <taxon>Neopterygii</taxon>
        <taxon>Teleostei</taxon>
        <taxon>Neoteleostei</taxon>
        <taxon>Acanthomorphata</taxon>
        <taxon>Eupercaria</taxon>
        <taxon>Perciformes</taxon>
        <taxon>Notothenioidei</taxon>
        <taxon>Pogonophryne</taxon>
    </lineage>
</organism>
<keyword evidence="3" id="KW-1185">Reference proteome</keyword>
<name>A0AAD6FAS4_9TELE</name>
<evidence type="ECO:0000313" key="2">
    <source>
        <dbReference type="EMBL" id="KAJ4928004.1"/>
    </source>
</evidence>
<gene>
    <name evidence="2" type="ORF">JOQ06_015804</name>
</gene>
<proteinExistence type="predicted"/>
<reference evidence="2" key="1">
    <citation type="submission" date="2022-11" db="EMBL/GenBank/DDBJ databases">
        <title>Chromosome-level genome of Pogonophryne albipinna.</title>
        <authorList>
            <person name="Jo E."/>
        </authorList>
    </citation>
    <scope>NUCLEOTIDE SEQUENCE</scope>
    <source>
        <strain evidence="2">SGF0006</strain>
        <tissue evidence="2">Muscle</tissue>
    </source>
</reference>
<sequence length="292" mass="31128">MAAPQSGHVTDHASWEQLGVRTFAVGDAAAAPVAKEKAAGCLNNNGRLVNIPTVDTKRCCFVRVCLRVFPISRSSLIIELILSSLLGSFNPPSTPLPSIIPLLLSPSLHPLEVKGRSFLSTVRLKPAATSPVGGEGEKENEQNGETRADNHHHEYALSLKPCCHCRMCCCCVLPVTALTTQHRRAAGMETLRLDGCSPGLLVSPVYTKSKHLSITRSWAHSQPSDAARALTKGERERVWGLALDARAVAVSTLARAAVGDAAPVLSRVTEPLQPSACPLHLVSPDSPPPKPM</sequence>
<evidence type="ECO:0000256" key="1">
    <source>
        <dbReference type="SAM" id="MobiDB-lite"/>
    </source>
</evidence>
<accession>A0AAD6FAS4</accession>